<protein>
    <submittedName>
        <fullName evidence="1">Uncharacterized protein</fullName>
    </submittedName>
</protein>
<evidence type="ECO:0000313" key="1">
    <source>
        <dbReference type="EMBL" id="KIW21937.1"/>
    </source>
</evidence>
<dbReference type="RefSeq" id="XP_016242152.1">
    <property type="nucleotide sequence ID" value="XM_016400200.1"/>
</dbReference>
<reference evidence="1 2" key="1">
    <citation type="submission" date="2015-01" db="EMBL/GenBank/DDBJ databases">
        <title>The Genome Sequence of Cladophialophora immunda CBS83496.</title>
        <authorList>
            <consortium name="The Broad Institute Genomics Platform"/>
            <person name="Cuomo C."/>
            <person name="de Hoog S."/>
            <person name="Gorbushina A."/>
            <person name="Stielow B."/>
            <person name="Teixiera M."/>
            <person name="Abouelleil A."/>
            <person name="Chapman S.B."/>
            <person name="Priest M."/>
            <person name="Young S.K."/>
            <person name="Wortman J."/>
            <person name="Nusbaum C."/>
            <person name="Birren B."/>
        </authorList>
    </citation>
    <scope>NUCLEOTIDE SEQUENCE [LARGE SCALE GENOMIC DNA]</scope>
    <source>
        <strain evidence="1 2">CBS 83496</strain>
    </source>
</reference>
<dbReference type="HOGENOM" id="CLU_1467998_0_0_1"/>
<gene>
    <name evidence="1" type="ORF">PV07_12654</name>
</gene>
<name>A0A0D2AAZ5_9EURO</name>
<organism evidence="1 2">
    <name type="scientific">Cladophialophora immunda</name>
    <dbReference type="NCBI Taxonomy" id="569365"/>
    <lineage>
        <taxon>Eukaryota</taxon>
        <taxon>Fungi</taxon>
        <taxon>Dikarya</taxon>
        <taxon>Ascomycota</taxon>
        <taxon>Pezizomycotina</taxon>
        <taxon>Eurotiomycetes</taxon>
        <taxon>Chaetothyriomycetidae</taxon>
        <taxon>Chaetothyriales</taxon>
        <taxon>Herpotrichiellaceae</taxon>
        <taxon>Cladophialophora</taxon>
    </lineage>
</organism>
<dbReference type="AlphaFoldDB" id="A0A0D2AAZ5"/>
<proteinExistence type="predicted"/>
<dbReference type="EMBL" id="KN847080">
    <property type="protein sequence ID" value="KIW21937.1"/>
    <property type="molecule type" value="Genomic_DNA"/>
</dbReference>
<keyword evidence="2" id="KW-1185">Reference proteome</keyword>
<dbReference type="GeneID" id="27351848"/>
<dbReference type="Proteomes" id="UP000054466">
    <property type="component" value="Unassembled WGS sequence"/>
</dbReference>
<accession>A0A0D2AAZ5</accession>
<dbReference type="EMBL" id="KN847080">
    <property type="protein sequence ID" value="KIW21936.1"/>
    <property type="molecule type" value="Genomic_DNA"/>
</dbReference>
<evidence type="ECO:0000313" key="2">
    <source>
        <dbReference type="Proteomes" id="UP000054466"/>
    </source>
</evidence>
<dbReference type="VEuPathDB" id="FungiDB:PV07_12654"/>
<dbReference type="RefSeq" id="XP_016242153.1">
    <property type="nucleotide sequence ID" value="XM_016400201.1"/>
</dbReference>
<sequence length="184" mass="20517">MATIRGAPTPSTAFATALIDLLTKKSLSTLWPFLSRGQRLRVASGLSDNDFDGNFYGWHMPEDPDVRTAEALHMEPVKRLTNLAMTGHTRATESSDGFTKDLLAQIVSFPKQSLRSVVRENNNINTETCVWLKLAPRIFRQSMRSSRTIGWESISAFHGGRSFLGRQIRTGMRTPTESEACAEN</sequence>